<evidence type="ECO:0000313" key="3">
    <source>
        <dbReference type="EMBL" id="GAB11632.1"/>
    </source>
</evidence>
<dbReference type="GO" id="GO:0016787">
    <property type="term" value="F:hydrolase activity"/>
    <property type="evidence" value="ECO:0007669"/>
    <property type="project" value="UniProtKB-KW"/>
</dbReference>
<proteinExistence type="predicted"/>
<dbReference type="GO" id="GO:0016020">
    <property type="term" value="C:membrane"/>
    <property type="evidence" value="ECO:0007669"/>
    <property type="project" value="TreeGrafter"/>
</dbReference>
<keyword evidence="3" id="KW-0378">Hydrolase</keyword>
<comment type="caution">
    <text evidence="3">The sequence shown here is derived from an EMBL/GenBank/DDBJ whole genome shotgun (WGS) entry which is preliminary data.</text>
</comment>
<feature type="region of interest" description="Disordered" evidence="1">
    <location>
        <begin position="351"/>
        <end position="416"/>
    </location>
</feature>
<accession>G7H707</accession>
<dbReference type="RefSeq" id="WP_007323707.1">
    <property type="nucleotide sequence ID" value="NZ_BAEE01000082.1"/>
</dbReference>
<dbReference type="InterPro" id="IPR029058">
    <property type="entry name" value="AB_hydrolase_fold"/>
</dbReference>
<feature type="domain" description="AB hydrolase-1" evidence="2">
    <location>
        <begin position="84"/>
        <end position="333"/>
    </location>
</feature>
<dbReference type="EMBL" id="BAEE01000082">
    <property type="protein sequence ID" value="GAB11632.1"/>
    <property type="molecule type" value="Genomic_DNA"/>
</dbReference>
<evidence type="ECO:0000313" key="4">
    <source>
        <dbReference type="Proteomes" id="UP000035088"/>
    </source>
</evidence>
<evidence type="ECO:0000259" key="2">
    <source>
        <dbReference type="Pfam" id="PF00561"/>
    </source>
</evidence>
<feature type="compositionally biased region" description="Low complexity" evidence="1">
    <location>
        <begin position="392"/>
        <end position="409"/>
    </location>
</feature>
<organism evidence="3 4">
    <name type="scientific">Gordonia araii NBRC 100433</name>
    <dbReference type="NCBI Taxonomy" id="1073574"/>
    <lineage>
        <taxon>Bacteria</taxon>
        <taxon>Bacillati</taxon>
        <taxon>Actinomycetota</taxon>
        <taxon>Actinomycetes</taxon>
        <taxon>Mycobacteriales</taxon>
        <taxon>Gordoniaceae</taxon>
        <taxon>Gordonia</taxon>
    </lineage>
</organism>
<dbReference type="OrthoDB" id="5422338at2"/>
<dbReference type="Gene3D" id="3.40.50.1820">
    <property type="entry name" value="alpha/beta hydrolase"/>
    <property type="match status" value="1"/>
</dbReference>
<name>G7H707_9ACTN</name>
<reference evidence="3 4" key="1">
    <citation type="submission" date="2011-11" db="EMBL/GenBank/DDBJ databases">
        <title>Whole genome shotgun sequence of Gordonia araii NBRC 100433.</title>
        <authorList>
            <person name="Yoshida Y."/>
            <person name="Hosoyama A."/>
            <person name="Tsuchikane K."/>
            <person name="Katsumata H."/>
            <person name="Yamazaki S."/>
            <person name="Fujita N."/>
        </authorList>
    </citation>
    <scope>NUCLEOTIDE SEQUENCE [LARGE SCALE GENOMIC DNA]</scope>
    <source>
        <strain evidence="3 4">NBRC 100433</strain>
    </source>
</reference>
<keyword evidence="4" id="KW-1185">Reference proteome</keyword>
<dbReference type="Pfam" id="PF00561">
    <property type="entry name" value="Abhydrolase_1"/>
    <property type="match status" value="1"/>
</dbReference>
<gene>
    <name evidence="3" type="ORF">GOARA_082_00190</name>
</gene>
<dbReference type="SUPFAM" id="SSF53474">
    <property type="entry name" value="alpha/beta-Hydrolases"/>
    <property type="match status" value="1"/>
</dbReference>
<dbReference type="Proteomes" id="UP000035088">
    <property type="component" value="Unassembled WGS sequence"/>
</dbReference>
<feature type="compositionally biased region" description="Basic residues" evidence="1">
    <location>
        <begin position="372"/>
        <end position="391"/>
    </location>
</feature>
<dbReference type="AlphaFoldDB" id="G7H707"/>
<dbReference type="InterPro" id="IPR000073">
    <property type="entry name" value="AB_hydrolase_1"/>
</dbReference>
<evidence type="ECO:0000256" key="1">
    <source>
        <dbReference type="SAM" id="MobiDB-lite"/>
    </source>
</evidence>
<dbReference type="STRING" id="1073574.GOARA_082_00190"/>
<dbReference type="PANTHER" id="PTHR43798">
    <property type="entry name" value="MONOACYLGLYCEROL LIPASE"/>
    <property type="match status" value="1"/>
</dbReference>
<sequence length="416" mass="43122">MKFSRVIAAAALIGGGGVAAGVTRLLGGTIVEALRGAPVPHDVPDPALATPPAAPYRSHVHTADGAELNVLTYPASDPGDTSDIVVLVHGWTCNTAYWNPQINHLLGKRTIVAYDQRGHGESRLGSARPTAALLGSDLEAVLAASVPPGRKAVLIGHSLGGITIQAWADQHADEVNERISAVVLQSTAATDILGRHRLFQDDRPAYTKPFEHITGVLFASTPLPLPATKEGPRVARYITMSENARGAHVAFVDEMVRACSPLARGLLGSGMVGFDVRTGTAALTVPTTVIVGTEDRLLPPVHSQEIADILERVGALRRHVVLDDIGHMLSIEASDAFNEVVDEAVGLGAQAPAKKAPAKKAPAKKAAATKTPAKKAATKTPAKKAAAKKPAAKPAVAQAPAEQAQAKPADSATDGS</sequence>
<dbReference type="InterPro" id="IPR050266">
    <property type="entry name" value="AB_hydrolase_sf"/>
</dbReference>
<dbReference type="PANTHER" id="PTHR43798:SF33">
    <property type="entry name" value="HYDROLASE, PUTATIVE (AFU_ORTHOLOGUE AFUA_2G14860)-RELATED"/>
    <property type="match status" value="1"/>
</dbReference>
<protein>
    <submittedName>
        <fullName evidence="3">Putative hydrolase</fullName>
    </submittedName>
</protein>